<protein>
    <submittedName>
        <fullName evidence="2">Uncharacterized protein</fullName>
    </submittedName>
</protein>
<evidence type="ECO:0000313" key="2">
    <source>
        <dbReference type="EMBL" id="ANC78835.1"/>
    </source>
</evidence>
<reference evidence="2 3" key="1">
    <citation type="submission" date="2016-04" db="EMBL/GenBank/DDBJ databases">
        <title>Complete genome sequence of Fictibacillus phosphorivorans G25-29, a strain toxic to nematodes.</title>
        <authorList>
            <person name="Zheng Z."/>
        </authorList>
    </citation>
    <scope>NUCLEOTIDE SEQUENCE [LARGE SCALE GENOMIC DNA]</scope>
    <source>
        <strain evidence="2 3">G25-29</strain>
    </source>
</reference>
<dbReference type="STRING" id="1221500.ABE65_019335"/>
<keyword evidence="1" id="KW-0812">Transmembrane</keyword>
<evidence type="ECO:0000313" key="3">
    <source>
        <dbReference type="Proteomes" id="UP000076623"/>
    </source>
</evidence>
<dbReference type="Proteomes" id="UP000076623">
    <property type="component" value="Chromosome"/>
</dbReference>
<dbReference type="KEGG" id="fpn:ABE65_019335"/>
<dbReference type="EMBL" id="CP015378">
    <property type="protein sequence ID" value="ANC78835.1"/>
    <property type="molecule type" value="Genomic_DNA"/>
</dbReference>
<gene>
    <name evidence="2" type="ORF">ABE65_019335</name>
</gene>
<feature type="transmembrane region" description="Helical" evidence="1">
    <location>
        <begin position="87"/>
        <end position="109"/>
    </location>
</feature>
<organism evidence="2 3">
    <name type="scientific">Fictibacillus phosphorivorans</name>
    <dbReference type="NCBI Taxonomy" id="1221500"/>
    <lineage>
        <taxon>Bacteria</taxon>
        <taxon>Bacillati</taxon>
        <taxon>Bacillota</taxon>
        <taxon>Bacilli</taxon>
        <taxon>Bacillales</taxon>
        <taxon>Fictibacillaceae</taxon>
        <taxon>Fictibacillus</taxon>
    </lineage>
</organism>
<proteinExistence type="predicted"/>
<sequence>MEMKHNTSGFGFAFIFLAGLFALGLYQTVMVWGNINLFFERIMGLTSTSFISSILLFWSITSAFWILSLKVLDLAHKTELYNAKNAVFGMTFLFFAIPFGICAQVYHALNINSGVTTITTALFIMTIVSFIIGFVFKFRKTAR</sequence>
<name>A0A168WAC8_9BACL</name>
<evidence type="ECO:0000256" key="1">
    <source>
        <dbReference type="SAM" id="Phobius"/>
    </source>
</evidence>
<feature type="transmembrane region" description="Helical" evidence="1">
    <location>
        <begin position="115"/>
        <end position="136"/>
    </location>
</feature>
<dbReference type="AlphaFoldDB" id="A0A168WAC8"/>
<accession>A0A168WAC8</accession>
<keyword evidence="3" id="KW-1185">Reference proteome</keyword>
<dbReference type="RefSeq" id="WP_066398601.1">
    <property type="nucleotide sequence ID" value="NZ_CP015378.1"/>
</dbReference>
<feature type="transmembrane region" description="Helical" evidence="1">
    <location>
        <begin position="12"/>
        <end position="35"/>
    </location>
</feature>
<feature type="transmembrane region" description="Helical" evidence="1">
    <location>
        <begin position="47"/>
        <end position="67"/>
    </location>
</feature>
<keyword evidence="1" id="KW-1133">Transmembrane helix</keyword>
<keyword evidence="1" id="KW-0472">Membrane</keyword>